<evidence type="ECO:0000313" key="1">
    <source>
        <dbReference type="EMBL" id="TRU34385.1"/>
    </source>
</evidence>
<dbReference type="EMBL" id="SFBI01000135">
    <property type="protein sequence ID" value="TRU34385.1"/>
    <property type="molecule type" value="Genomic_DNA"/>
</dbReference>
<gene>
    <name evidence="1" type="ORF">EWV92_15490</name>
</gene>
<sequence length="260" mass="29060">MAYLLFKMDLPTSRTNQFRQGKLHVMEGNTSIKSWTATSGYAPYQCLNDQSTRAKGPIPSCSKVGITNYSVSTSPINHTNTPGIRSNFYHILNSRWSEGRIFVNGIARSQFGIHFDDRSPGSAGCIVIRTRSEWNDYDQYLKAYRQRGHNRIDLIVQYNGSSPLLPQSQVFTVQQPTSGQNQPVNTSITFSGTAKPEVSKIIALVGPGGPFKIAELTSAGATWRFDYKFLNRGVNRPFTFQAYNSSGRLLQTISFRLTII</sequence>
<accession>A0A552EIR0</accession>
<organism evidence="1 2">
    <name type="scientific">Microcystis aeruginosa Ma_MB_S_20031200_S102</name>
    <dbReference type="NCBI Taxonomy" id="2486254"/>
    <lineage>
        <taxon>Bacteria</taxon>
        <taxon>Bacillati</taxon>
        <taxon>Cyanobacteriota</taxon>
        <taxon>Cyanophyceae</taxon>
        <taxon>Oscillatoriophycideae</taxon>
        <taxon>Chroococcales</taxon>
        <taxon>Microcystaceae</taxon>
        <taxon>Microcystis</taxon>
    </lineage>
</organism>
<name>A0A552EIR0_MICAE</name>
<reference evidence="1 2" key="1">
    <citation type="submission" date="2019-01" db="EMBL/GenBank/DDBJ databases">
        <title>Coherence of Microcystis species and biogeography revealed through population genomics.</title>
        <authorList>
            <person name="Perez-Carrascal O.M."/>
            <person name="Terrat Y."/>
            <person name="Giani A."/>
            <person name="Fortin N."/>
            <person name="Tromas N."/>
            <person name="Shapiro B.J."/>
        </authorList>
    </citation>
    <scope>NUCLEOTIDE SEQUENCE [LARGE SCALE GENOMIC DNA]</scope>
    <source>
        <strain evidence="1">Ma_MB_S_20031200_S102</strain>
    </source>
</reference>
<evidence type="ECO:0000313" key="2">
    <source>
        <dbReference type="Proteomes" id="UP000317708"/>
    </source>
</evidence>
<dbReference type="Proteomes" id="UP000317708">
    <property type="component" value="Unassembled WGS sequence"/>
</dbReference>
<comment type="caution">
    <text evidence="1">The sequence shown here is derived from an EMBL/GenBank/DDBJ whole genome shotgun (WGS) entry which is preliminary data.</text>
</comment>
<dbReference type="AlphaFoldDB" id="A0A552EIR0"/>
<protein>
    <submittedName>
        <fullName evidence="1">DUF2778 domain-containing protein</fullName>
    </submittedName>
</protein>
<proteinExistence type="predicted"/>